<dbReference type="OrthoDB" id="3692310at2"/>
<reference evidence="1 4" key="3">
    <citation type="submission" date="2018-10" db="EMBL/GenBank/DDBJ databases">
        <title>Propionibacterium australiense Genome Sequencing and Assembly.</title>
        <authorList>
            <person name="Bernier A.-M."/>
            <person name="Bernard K."/>
        </authorList>
    </citation>
    <scope>NUCLEOTIDE SEQUENCE [LARGE SCALE GENOMIC DNA]</scope>
    <source>
        <strain evidence="1 4">NML98A078</strain>
    </source>
</reference>
<dbReference type="EMBL" id="RCIW01000005">
    <property type="protein sequence ID" value="RLP11340.1"/>
    <property type="molecule type" value="Genomic_DNA"/>
</dbReference>
<sequence length="149" mass="16585">MSGDESPVKIHDMYLTGHGRLPWKQIVELLADTRCAWADYNGFHVGEPCPNQAPPYSHLWAWDTDPTRLLRVRVDGEEGIVGELSDDEPPPGYPAPRKIRVRVSTSLPWGDDGQIDRGVESPVRNGVFTLYEPLLPVSATFVSGREPAH</sequence>
<name>A0A383S6T6_9ACTN</name>
<evidence type="ECO:0000313" key="2">
    <source>
        <dbReference type="EMBL" id="SYZ32976.1"/>
    </source>
</evidence>
<reference evidence="3" key="1">
    <citation type="submission" date="2018-08" db="EMBL/GenBank/DDBJ databases">
        <authorList>
            <person name="Hornung B."/>
        </authorList>
    </citation>
    <scope>NUCLEOTIDE SEQUENCE [LARGE SCALE GENOMIC DNA]</scope>
</reference>
<dbReference type="EMBL" id="UNQJ01000004">
    <property type="protein sequence ID" value="SYZ32976.1"/>
    <property type="molecule type" value="Genomic_DNA"/>
</dbReference>
<dbReference type="Proteomes" id="UP000263928">
    <property type="component" value="Unassembled WGS sequence"/>
</dbReference>
<organism evidence="2 3">
    <name type="scientific">Propionibacterium australiense</name>
    <dbReference type="NCBI Taxonomy" id="119981"/>
    <lineage>
        <taxon>Bacteria</taxon>
        <taxon>Bacillati</taxon>
        <taxon>Actinomycetota</taxon>
        <taxon>Actinomycetes</taxon>
        <taxon>Propionibacteriales</taxon>
        <taxon>Propionibacteriaceae</taxon>
        <taxon>Propionibacterium</taxon>
    </lineage>
</organism>
<keyword evidence="3" id="KW-1185">Reference proteome</keyword>
<accession>A0A383S6T6</accession>
<evidence type="ECO:0000313" key="1">
    <source>
        <dbReference type="EMBL" id="RLP11340.1"/>
    </source>
</evidence>
<evidence type="ECO:0000313" key="4">
    <source>
        <dbReference type="Proteomes" id="UP000279336"/>
    </source>
</evidence>
<gene>
    <name evidence="1" type="ORF">D7U36_04285</name>
    <name evidence="2" type="ORF">PROPAUS_0887</name>
</gene>
<evidence type="ECO:0000313" key="3">
    <source>
        <dbReference type="Proteomes" id="UP000263928"/>
    </source>
</evidence>
<reference evidence="2" key="2">
    <citation type="submission" date="2018-08" db="EMBL/GenBank/DDBJ databases">
        <authorList>
            <person name="Ferrada E.E."/>
            <person name="Latorre B.A."/>
        </authorList>
    </citation>
    <scope>NUCLEOTIDE SEQUENCE [LARGE SCALE GENOMIC DNA]</scope>
    <source>
        <strain evidence="2">Propionibacterium_australiense1</strain>
    </source>
</reference>
<proteinExistence type="predicted"/>
<dbReference type="Proteomes" id="UP000279336">
    <property type="component" value="Unassembled WGS sequence"/>
</dbReference>
<dbReference type="RefSeq" id="WP_119161348.1">
    <property type="nucleotide sequence ID" value="NZ_LR134442.1"/>
</dbReference>
<dbReference type="AlphaFoldDB" id="A0A383S6T6"/>
<protein>
    <submittedName>
        <fullName evidence="2">Uncharacterized protein</fullName>
    </submittedName>
</protein>